<keyword evidence="1" id="KW-0393">Immunoglobulin domain</keyword>
<dbReference type="EMBL" id="MN538232">
    <property type="protein sequence ID" value="QPF15780.1"/>
    <property type="molecule type" value="Genomic_DNA"/>
</dbReference>
<dbReference type="InterPro" id="IPR003599">
    <property type="entry name" value="Ig_sub"/>
</dbReference>
<dbReference type="InterPro" id="IPR007110">
    <property type="entry name" value="Ig-like_dom"/>
</dbReference>
<sequence length="227" mass="25878">MWTAPNFLLFSYVVARAQREVNLKADRPYLRVPLSGSATLECCYTTNVESLELTWVMRVHARNTSLGPKNVTSSVLVTTGDRRESDAICRTLSLPSVQLNDSGLYQCFLKSNDIRLFSHGTYMQVYKPLEKTINLSEDTKNKILTAEGILLLLCVLLPATSLLYQSKRLNEVKRKKVMKEEENIYQGLHLDDSCATYDQIEHSQAHGLYQDVCNVVEEEEEIRLEKP</sequence>
<feature type="chain" id="PRO_5031153872" evidence="2">
    <location>
        <begin position="18"/>
        <end position="227"/>
    </location>
</feature>
<dbReference type="AlphaFoldDB" id="A0A7S8ZWG5"/>
<dbReference type="SMART" id="SM00409">
    <property type="entry name" value="IG"/>
    <property type="match status" value="1"/>
</dbReference>
<evidence type="ECO:0000313" key="4">
    <source>
        <dbReference type="EMBL" id="QPF15780.1"/>
    </source>
</evidence>
<dbReference type="InterPro" id="IPR013783">
    <property type="entry name" value="Ig-like_fold"/>
</dbReference>
<dbReference type="Gene3D" id="2.60.40.10">
    <property type="entry name" value="Immunoglobulins"/>
    <property type="match status" value="1"/>
</dbReference>
<feature type="domain" description="Ig-like" evidence="3">
    <location>
        <begin position="5"/>
        <end position="118"/>
    </location>
</feature>
<dbReference type="InterPro" id="IPR013106">
    <property type="entry name" value="Ig_V-set"/>
</dbReference>
<dbReference type="PANTHER" id="PTHR14334">
    <property type="entry name" value="B-CELL ANTIGEN RECEPTOR COMPLEX-ASSOCIATED PROTEIN"/>
    <property type="match status" value="1"/>
</dbReference>
<dbReference type="GO" id="GO:0050853">
    <property type="term" value="P:B cell receptor signaling pathway"/>
    <property type="evidence" value="ECO:0007669"/>
    <property type="project" value="TreeGrafter"/>
</dbReference>
<accession>A0A7S8ZWG5</accession>
<reference evidence="4" key="1">
    <citation type="journal article" date="2020" name="Science, e1252229">
        <title>The immunogenetics of sexual parasitism.</title>
        <authorList>
            <person name="Swann J.B."/>
            <person name="Holland S.J."/>
            <person name="Petersen M."/>
            <person name="Pietsch T.W."/>
            <person name="Boehm T."/>
        </authorList>
    </citation>
    <scope>NUCLEOTIDE SEQUENCE</scope>
</reference>
<proteinExistence type="predicted"/>
<feature type="signal peptide" evidence="2">
    <location>
        <begin position="1"/>
        <end position="17"/>
    </location>
</feature>
<name>A0A7S8ZWG5_9TELE</name>
<dbReference type="PANTHER" id="PTHR14334:SF1">
    <property type="entry name" value="B-CELL ANTIGEN RECEPTOR COMPLEX-ASSOCIATED PROTEIN ALPHA CHAIN"/>
    <property type="match status" value="1"/>
</dbReference>
<dbReference type="GO" id="GO:0030183">
    <property type="term" value="P:B cell differentiation"/>
    <property type="evidence" value="ECO:0007669"/>
    <property type="project" value="TreeGrafter"/>
</dbReference>
<dbReference type="SUPFAM" id="SSF48726">
    <property type="entry name" value="Immunoglobulin"/>
    <property type="match status" value="1"/>
</dbReference>
<dbReference type="PROSITE" id="PS50835">
    <property type="entry name" value="IG_LIKE"/>
    <property type="match status" value="1"/>
</dbReference>
<dbReference type="GO" id="GO:0009897">
    <property type="term" value="C:external side of plasma membrane"/>
    <property type="evidence" value="ECO:0007669"/>
    <property type="project" value="TreeGrafter"/>
</dbReference>
<organism evidence="4">
    <name type="scientific">Ceratias holboelli</name>
    <name type="common">Kroyer's deep sea angler fish</name>
    <dbReference type="NCBI Taxonomy" id="206108"/>
    <lineage>
        <taxon>Eukaryota</taxon>
        <taxon>Metazoa</taxon>
        <taxon>Chordata</taxon>
        <taxon>Craniata</taxon>
        <taxon>Vertebrata</taxon>
        <taxon>Euteleostomi</taxon>
        <taxon>Actinopterygii</taxon>
        <taxon>Neopterygii</taxon>
        <taxon>Teleostei</taxon>
        <taxon>Neoteleostei</taxon>
        <taxon>Acanthomorphata</taxon>
        <taxon>Eupercaria</taxon>
        <taxon>Lophiiformes</taxon>
        <taxon>Ceratioidei</taxon>
        <taxon>Ceratiidae</taxon>
        <taxon>Ceratias</taxon>
    </lineage>
</organism>
<dbReference type="GO" id="GO:0019815">
    <property type="term" value="C:B cell receptor complex"/>
    <property type="evidence" value="ECO:0007669"/>
    <property type="project" value="TreeGrafter"/>
</dbReference>
<protein>
    <submittedName>
        <fullName evidence="4">Cd79a protein</fullName>
    </submittedName>
</protein>
<dbReference type="Pfam" id="PF07686">
    <property type="entry name" value="V-set"/>
    <property type="match status" value="1"/>
</dbReference>
<evidence type="ECO:0000259" key="3">
    <source>
        <dbReference type="PROSITE" id="PS50835"/>
    </source>
</evidence>
<evidence type="ECO:0000256" key="1">
    <source>
        <dbReference type="ARBA" id="ARBA00023319"/>
    </source>
</evidence>
<gene>
    <name evidence="4" type="primary">cd79a</name>
</gene>
<evidence type="ECO:0000256" key="2">
    <source>
        <dbReference type="SAM" id="SignalP"/>
    </source>
</evidence>
<keyword evidence="2" id="KW-0732">Signal</keyword>
<dbReference type="InterPro" id="IPR036179">
    <property type="entry name" value="Ig-like_dom_sf"/>
</dbReference>